<keyword evidence="2 7" id="KW-0479">Metal-binding</keyword>
<feature type="binding site" evidence="7">
    <location>
        <position position="40"/>
    </location>
    <ligand>
        <name>Fe cation</name>
        <dbReference type="ChEBI" id="CHEBI:24875"/>
        <label>1</label>
    </ligand>
</feature>
<dbReference type="Proteomes" id="UP000183090">
    <property type="component" value="Unassembled WGS sequence"/>
</dbReference>
<reference evidence="9 11" key="3">
    <citation type="submission" date="2016-10" db="EMBL/GenBank/DDBJ databases">
        <authorList>
            <person name="Varghese N."/>
            <person name="Submissions S."/>
        </authorList>
    </citation>
    <scope>NUCLEOTIDE SEQUENCE [LARGE SCALE GENOMIC DNA]</scope>
    <source>
        <strain evidence="9 11">CGMCC 1.6501</strain>
    </source>
</reference>
<evidence type="ECO:0000313" key="10">
    <source>
        <dbReference type="Proteomes" id="UP000034029"/>
    </source>
</evidence>
<evidence type="ECO:0000256" key="5">
    <source>
        <dbReference type="ARBA" id="ARBA00061401"/>
    </source>
</evidence>
<dbReference type="KEGG" id="shv:AAT16_05980"/>
<keyword evidence="3" id="KW-0378">Hydrolase</keyword>
<name>A0A0F7HKZ1_9STAP</name>
<organism evidence="9 11">
    <name type="scientific">Salinicoccus halodurans</name>
    <dbReference type="NCBI Taxonomy" id="407035"/>
    <lineage>
        <taxon>Bacteria</taxon>
        <taxon>Bacillati</taxon>
        <taxon>Bacillota</taxon>
        <taxon>Bacilli</taxon>
        <taxon>Bacillales</taxon>
        <taxon>Staphylococcaceae</taxon>
        <taxon>Salinicoccus</taxon>
    </lineage>
</organism>
<sequence length="257" mass="28432">MRILFIGDIVGKVGRRMLGEHLMNLKKEHGAQIAIVNGENAAHGKGITERIYKELLSYGADFITLGNHTFAKREIYDVLDQNVRMIRPANYPDGAPGKGHGVVNVNGEKLLILNLQGRSFMPAIDCPFRKADSILADVDADTVFVDFHSETTSESLAMGHYLDGRADAVVGTHTHVQTNDEQVLPNKTKYITDVGMTGFKDGILGIRKEEVIDRFLHQLPVRHNVPEEGAGILSGVIIDTKSNKIDKIRIEEKKARP</sequence>
<dbReference type="CDD" id="cd07382">
    <property type="entry name" value="MPP_DR1281"/>
    <property type="match status" value="1"/>
</dbReference>
<keyword evidence="10" id="KW-1185">Reference proteome</keyword>
<dbReference type="SUPFAM" id="SSF56300">
    <property type="entry name" value="Metallo-dependent phosphatases"/>
    <property type="match status" value="1"/>
</dbReference>
<feature type="binding site" evidence="7">
    <location>
        <position position="67"/>
    </location>
    <ligand>
        <name>Fe cation</name>
        <dbReference type="ChEBI" id="CHEBI:24875"/>
        <label>2</label>
    </ligand>
</feature>
<dbReference type="InterPro" id="IPR029052">
    <property type="entry name" value="Metallo-depent_PP-like"/>
</dbReference>
<evidence type="ECO:0000256" key="4">
    <source>
        <dbReference type="ARBA" id="ARBA00023004"/>
    </source>
</evidence>
<dbReference type="OrthoDB" id="9801109at2"/>
<evidence type="ECO:0000256" key="1">
    <source>
        <dbReference type="ARBA" id="ARBA00001965"/>
    </source>
</evidence>
<feature type="binding site" evidence="7">
    <location>
        <position position="8"/>
    </location>
    <ligand>
        <name>Fe cation</name>
        <dbReference type="ChEBI" id="CHEBI:24875"/>
        <label>1</label>
    </ligand>
</feature>
<dbReference type="EMBL" id="FOTB01000001">
    <property type="protein sequence ID" value="SFK56265.1"/>
    <property type="molecule type" value="Genomic_DNA"/>
</dbReference>
<comment type="similarity">
    <text evidence="5">Belongs to the YmdB-like family.</text>
</comment>
<dbReference type="EMBL" id="CP011366">
    <property type="protein sequence ID" value="AKG73811.1"/>
    <property type="molecule type" value="Genomic_DNA"/>
</dbReference>
<feature type="binding site" evidence="7">
    <location>
        <position position="173"/>
    </location>
    <ligand>
        <name>Fe cation</name>
        <dbReference type="ChEBI" id="CHEBI:24875"/>
        <label>2</label>
    </ligand>
</feature>
<dbReference type="RefSeq" id="WP_046789999.1">
    <property type="nucleotide sequence ID" value="NZ_CP011366.1"/>
</dbReference>
<keyword evidence="4" id="KW-0408">Iron</keyword>
<gene>
    <name evidence="8" type="ORF">AAT16_05980</name>
    <name evidence="9" type="ORF">SAMN05216235_0435</name>
</gene>
<feature type="binding site" evidence="7">
    <location>
        <position position="39"/>
    </location>
    <ligand>
        <name>Fe cation</name>
        <dbReference type="ChEBI" id="CHEBI:24875"/>
        <label>1</label>
    </ligand>
</feature>
<evidence type="ECO:0000313" key="11">
    <source>
        <dbReference type="Proteomes" id="UP000183090"/>
    </source>
</evidence>
<dbReference type="AlphaFoldDB" id="A0A0F7HKZ1"/>
<dbReference type="PANTHER" id="PTHR36303:SF1">
    <property type="entry name" value="2',3'-CYCLIC-NUCLEOTIDE 2'-PHOSPHODIESTERASE"/>
    <property type="match status" value="1"/>
</dbReference>
<dbReference type="PANTHER" id="PTHR36303">
    <property type="entry name" value="2',3'-CYCLIC-NUCLEOTIDE 2'-PHOSPHODIESTERASE"/>
    <property type="match status" value="1"/>
</dbReference>
<evidence type="ECO:0000256" key="7">
    <source>
        <dbReference type="PIRSR" id="PIRSR004789-51"/>
    </source>
</evidence>
<dbReference type="FunFam" id="3.60.21.10:FF:000016">
    <property type="entry name" value="Putative metallophosphoesterase"/>
    <property type="match status" value="1"/>
</dbReference>
<evidence type="ECO:0000256" key="2">
    <source>
        <dbReference type="ARBA" id="ARBA00022723"/>
    </source>
</evidence>
<protein>
    <submittedName>
        <fullName evidence="8">Metallophosphoesterase</fullName>
    </submittedName>
</protein>
<dbReference type="Proteomes" id="UP000034029">
    <property type="component" value="Chromosome"/>
</dbReference>
<dbReference type="Gene3D" id="3.60.21.10">
    <property type="match status" value="1"/>
</dbReference>
<evidence type="ECO:0000256" key="6">
    <source>
        <dbReference type="PIRSR" id="PIRSR004789-50"/>
    </source>
</evidence>
<evidence type="ECO:0000313" key="8">
    <source>
        <dbReference type="EMBL" id="AKG73811.1"/>
    </source>
</evidence>
<accession>A0A0F7HKZ1</accession>
<comment type="cofactor">
    <cofactor evidence="1">
        <name>Fe(3+)</name>
        <dbReference type="ChEBI" id="CHEBI:29034"/>
    </cofactor>
</comment>
<feature type="binding site" evidence="7">
    <location>
        <position position="175"/>
    </location>
    <ligand>
        <name>Fe cation</name>
        <dbReference type="ChEBI" id="CHEBI:24875"/>
        <label>1</label>
    </ligand>
</feature>
<dbReference type="InterPro" id="IPR005235">
    <property type="entry name" value="YmdB-like"/>
</dbReference>
<evidence type="ECO:0000256" key="3">
    <source>
        <dbReference type="ARBA" id="ARBA00022801"/>
    </source>
</evidence>
<proteinExistence type="inferred from homology"/>
<dbReference type="NCBIfam" id="TIGR00282">
    <property type="entry name" value="TIGR00282 family metallophosphoesterase"/>
    <property type="match status" value="1"/>
</dbReference>
<feature type="binding site" evidence="7">
    <location>
        <position position="39"/>
    </location>
    <ligand>
        <name>Fe cation</name>
        <dbReference type="ChEBI" id="CHEBI:24875"/>
        <label>2</label>
    </ligand>
</feature>
<dbReference type="GO" id="GO:0046872">
    <property type="term" value="F:metal ion binding"/>
    <property type="evidence" value="ECO:0007669"/>
    <property type="project" value="UniProtKB-KW"/>
</dbReference>
<reference evidence="10" key="2">
    <citation type="submission" date="2015-04" db="EMBL/GenBank/DDBJ databases">
        <title>Complete genome sequence of Salinicoccus halodurans strain H3B36, isolated from the Qaidam basin of China.</title>
        <authorList>
            <person name="Ma Y."/>
            <person name="Jiang K."/>
            <person name="Xue Y."/>
        </authorList>
    </citation>
    <scope>NUCLEOTIDE SEQUENCE [LARGE SCALE GENOMIC DNA]</scope>
    <source>
        <strain evidence="10">H3B36</strain>
    </source>
</reference>
<evidence type="ECO:0000313" key="9">
    <source>
        <dbReference type="EMBL" id="SFK56265.1"/>
    </source>
</evidence>
<dbReference type="Pfam" id="PF13277">
    <property type="entry name" value="YmdB"/>
    <property type="match status" value="1"/>
</dbReference>
<dbReference type="GO" id="GO:0004113">
    <property type="term" value="F:2',3'-cyclic-nucleotide 3'-phosphodiesterase activity"/>
    <property type="evidence" value="ECO:0007669"/>
    <property type="project" value="TreeGrafter"/>
</dbReference>
<feature type="active site" description="Proton donor" evidence="6">
    <location>
        <position position="68"/>
    </location>
</feature>
<feature type="binding site" evidence="7">
    <location>
        <position position="148"/>
    </location>
    <ligand>
        <name>Fe cation</name>
        <dbReference type="ChEBI" id="CHEBI:24875"/>
        <label>2</label>
    </ligand>
</feature>
<dbReference type="PIRSF" id="PIRSF004789">
    <property type="entry name" value="DR1281"/>
    <property type="match status" value="1"/>
</dbReference>
<reference evidence="8 10" key="1">
    <citation type="journal article" date="2015" name="Int. J. Syst. Evol. Microbiol.">
        <title>Complete genome sequence of Salinicoccus halodurans H3B36, isolated from the Qaidam Basin in China.</title>
        <authorList>
            <person name="Jiang K."/>
            <person name="Xue Y."/>
            <person name="Ma Y."/>
        </authorList>
    </citation>
    <scope>NUCLEOTIDE SEQUENCE [LARGE SCALE GENOMIC DNA]</scope>
    <source>
        <strain evidence="8 10">H3B36</strain>
    </source>
</reference>